<dbReference type="EMBL" id="CP116394">
    <property type="protein sequence ID" value="WCE46952.1"/>
    <property type="molecule type" value="Genomic_DNA"/>
</dbReference>
<protein>
    <recommendedName>
        <fullName evidence="4">Carrier domain-containing protein</fullName>
    </recommendedName>
</protein>
<dbReference type="KEGG" id="wne:PIG85_04700"/>
<dbReference type="AlphaFoldDB" id="A0AB38XRJ3"/>
<evidence type="ECO:0008006" key="4">
    <source>
        <dbReference type="Google" id="ProtNLM"/>
    </source>
</evidence>
<dbReference type="Proteomes" id="UP001211044">
    <property type="component" value="Chromosome"/>
</dbReference>
<feature type="region of interest" description="Disordered" evidence="1">
    <location>
        <begin position="16"/>
        <end position="37"/>
    </location>
</feature>
<sequence length="106" mass="11237">MALDAEALAKLAALQDEDFSESGEGGSGRTTSHSEELRTQVRQALAGEVGHVVEEDDTLESLGLTDLQLWAVVARVEDEGYVAMDKDVDSAKSVADLIGAFASNQK</sequence>
<evidence type="ECO:0000256" key="1">
    <source>
        <dbReference type="SAM" id="MobiDB-lite"/>
    </source>
</evidence>
<dbReference type="RefSeq" id="WP_004806307.1">
    <property type="nucleotide sequence ID" value="NZ_CP116394.1"/>
</dbReference>
<evidence type="ECO:0000313" key="2">
    <source>
        <dbReference type="EMBL" id="WCE46952.1"/>
    </source>
</evidence>
<dbReference type="InterPro" id="IPR036736">
    <property type="entry name" value="ACP-like_sf"/>
</dbReference>
<reference evidence="2" key="1">
    <citation type="submission" date="2023-01" db="EMBL/GenBank/DDBJ databases">
        <title>Comparative Genomic Analysis of the Clinically-Derived Winkia Strain NY0527 Provides Evidence into the Taxonomic Reassignment of Winkia neuii and Characterizes Their Virulence Traits.</title>
        <authorList>
            <person name="Cai X."/>
            <person name="Peng Y."/>
            <person name="Li M."/>
            <person name="Qiu Y."/>
            <person name="Wang Y."/>
            <person name="Xu L."/>
            <person name="Hou Q."/>
        </authorList>
    </citation>
    <scope>NUCLEOTIDE SEQUENCE</scope>
    <source>
        <strain evidence="2">NY0527</strain>
    </source>
</reference>
<gene>
    <name evidence="2" type="ORF">PIG85_04700</name>
</gene>
<accession>A0AB38XRJ3</accession>
<organism evidence="2 3">
    <name type="scientific">Winkia neuii subsp. anitrata</name>
    <dbReference type="NCBI Taxonomy" id="29318"/>
    <lineage>
        <taxon>Bacteria</taxon>
        <taxon>Bacillati</taxon>
        <taxon>Actinomycetota</taxon>
        <taxon>Actinomycetes</taxon>
        <taxon>Actinomycetales</taxon>
        <taxon>Actinomycetaceae</taxon>
        <taxon>Winkia</taxon>
    </lineage>
</organism>
<name>A0AB38XRJ3_9ACTO</name>
<dbReference type="SUPFAM" id="SSF47336">
    <property type="entry name" value="ACP-like"/>
    <property type="match status" value="1"/>
</dbReference>
<proteinExistence type="predicted"/>
<evidence type="ECO:0000313" key="3">
    <source>
        <dbReference type="Proteomes" id="UP001211044"/>
    </source>
</evidence>